<dbReference type="AlphaFoldDB" id="A0A937D8C5"/>
<evidence type="ECO:0000313" key="2">
    <source>
        <dbReference type="EMBL" id="MBL0682557.1"/>
    </source>
</evidence>
<comment type="caution">
    <text evidence="2">The sequence shown here is derived from an EMBL/GenBank/DDBJ whole genome shotgun (WGS) entry which is preliminary data.</text>
</comment>
<sequence>MKTKILRKISGISNLKRNFSFFDSIKISNALKKEKENITLSDNSQIHLRKNTKDHETFDEVFIDNIYNLPLPIAPKTIIDAGANIGLASLFFKMKYPDSAIALIEIDSGNLEMIRKNLKGYTNITILNKGLYNKHSYFKIFDPFNATNSFVIKESTQDDYDIESITIDQIIDDHSWDTIDILKIDIEGAEKNLFESNYQHWLPKVNVLMIETHDRMVPKCSITVMKALDEYDFGLYTTTNGGTLVYYNSKFLQ</sequence>
<dbReference type="GO" id="GO:0008168">
    <property type="term" value="F:methyltransferase activity"/>
    <property type="evidence" value="ECO:0007669"/>
    <property type="project" value="UniProtKB-KW"/>
</dbReference>
<dbReference type="SUPFAM" id="SSF53335">
    <property type="entry name" value="S-adenosyl-L-methionine-dependent methyltransferases"/>
    <property type="match status" value="1"/>
</dbReference>
<accession>A0A937D8C5</accession>
<feature type="domain" description="Methyltransferase FkbM" evidence="1">
    <location>
        <begin position="80"/>
        <end position="216"/>
    </location>
</feature>
<gene>
    <name evidence="2" type="ORF">JJQ60_03460</name>
</gene>
<keyword evidence="2" id="KW-0489">Methyltransferase</keyword>
<evidence type="ECO:0000259" key="1">
    <source>
        <dbReference type="Pfam" id="PF05050"/>
    </source>
</evidence>
<dbReference type="NCBIfam" id="TIGR01444">
    <property type="entry name" value="fkbM_fam"/>
    <property type="match status" value="1"/>
</dbReference>
<dbReference type="PANTHER" id="PTHR34203">
    <property type="entry name" value="METHYLTRANSFERASE, FKBM FAMILY PROTEIN"/>
    <property type="match status" value="1"/>
</dbReference>
<dbReference type="Gene3D" id="3.40.50.150">
    <property type="entry name" value="Vaccinia Virus protein VP39"/>
    <property type="match status" value="1"/>
</dbReference>
<reference evidence="2" key="1">
    <citation type="submission" date="2021-01" db="EMBL/GenBank/DDBJ databases">
        <authorList>
            <person name="Zhong Y.L."/>
        </authorList>
    </citation>
    <scope>NUCLEOTIDE SEQUENCE</scope>
    <source>
        <strain evidence="2">KCTC 23302</strain>
    </source>
</reference>
<dbReference type="GO" id="GO:0032259">
    <property type="term" value="P:methylation"/>
    <property type="evidence" value="ECO:0007669"/>
    <property type="project" value="UniProtKB-KW"/>
</dbReference>
<dbReference type="InterPro" id="IPR006342">
    <property type="entry name" value="FkbM_mtfrase"/>
</dbReference>
<organism evidence="2 3">
    <name type="scientific">Aquimarina mytili</name>
    <dbReference type="NCBI Taxonomy" id="874423"/>
    <lineage>
        <taxon>Bacteria</taxon>
        <taxon>Pseudomonadati</taxon>
        <taxon>Bacteroidota</taxon>
        <taxon>Flavobacteriia</taxon>
        <taxon>Flavobacteriales</taxon>
        <taxon>Flavobacteriaceae</taxon>
        <taxon>Aquimarina</taxon>
    </lineage>
</organism>
<dbReference type="PANTHER" id="PTHR34203:SF15">
    <property type="entry name" value="SLL1173 PROTEIN"/>
    <property type="match status" value="1"/>
</dbReference>
<keyword evidence="2" id="KW-0808">Transferase</keyword>
<dbReference type="Proteomes" id="UP000651057">
    <property type="component" value="Unassembled WGS sequence"/>
</dbReference>
<proteinExistence type="predicted"/>
<dbReference type="EMBL" id="JAERQJ010000001">
    <property type="protein sequence ID" value="MBL0682557.1"/>
    <property type="molecule type" value="Genomic_DNA"/>
</dbReference>
<dbReference type="InterPro" id="IPR052514">
    <property type="entry name" value="SAM-dependent_MTase"/>
</dbReference>
<keyword evidence="3" id="KW-1185">Reference proteome</keyword>
<evidence type="ECO:0000313" key="3">
    <source>
        <dbReference type="Proteomes" id="UP000651057"/>
    </source>
</evidence>
<name>A0A937D8C5_9FLAO</name>
<dbReference type="Pfam" id="PF05050">
    <property type="entry name" value="Methyltransf_21"/>
    <property type="match status" value="1"/>
</dbReference>
<dbReference type="InterPro" id="IPR029063">
    <property type="entry name" value="SAM-dependent_MTases_sf"/>
</dbReference>
<protein>
    <submittedName>
        <fullName evidence="2">FkbM family methyltransferase</fullName>
    </submittedName>
</protein>
<dbReference type="RefSeq" id="WP_201916641.1">
    <property type="nucleotide sequence ID" value="NZ_BAABAX010000021.1"/>
</dbReference>